<evidence type="ECO:0000313" key="3">
    <source>
        <dbReference type="EMBL" id="CAL6099810.1"/>
    </source>
</evidence>
<comment type="caution">
    <text evidence="2">The sequence shown here is derived from an EMBL/GenBank/DDBJ whole genome shotgun (WGS) entry which is preliminary data.</text>
</comment>
<dbReference type="EMBL" id="CAXDID020000524">
    <property type="protein sequence ID" value="CAL6099810.1"/>
    <property type="molecule type" value="Genomic_DNA"/>
</dbReference>
<sequence>MMIVLSIFIGKILPIPSFNDEVLDIDTVVTHDQKIDAMMCQQIENYTNETVTIQQKNTSKIPKWLEFYYFVLFKTSNGLSLLIQSAIYSFFESMLGSYSEIKNIEQVYKCRTQQQSYSKVFMECLDDQFLFKHLKFITMIIQSVTTLAVGYIYDLLSQFGLEKYLTVFRFYQVLTLLCAISLCIPSMVGLDYDGFRDTFIIILIVLQSFSHILVRLNLIIMFTGGYRIAVCMVFSFIFFFTLIFDLMKFSQEFVGNGIIELIIFGIMMCGYFILKTRTKE</sequence>
<protein>
    <submittedName>
        <fullName evidence="2">Uncharacterized protein</fullName>
    </submittedName>
</protein>
<feature type="transmembrane region" description="Helical" evidence="1">
    <location>
        <begin position="194"/>
        <end position="214"/>
    </location>
</feature>
<dbReference type="Proteomes" id="UP001642409">
    <property type="component" value="Unassembled WGS sequence"/>
</dbReference>
<feature type="transmembrane region" description="Helical" evidence="1">
    <location>
        <begin position="136"/>
        <end position="156"/>
    </location>
</feature>
<keyword evidence="4" id="KW-1185">Reference proteome</keyword>
<feature type="transmembrane region" description="Helical" evidence="1">
    <location>
        <begin position="168"/>
        <end position="188"/>
    </location>
</feature>
<dbReference type="AlphaFoldDB" id="A0AA86P6G0"/>
<dbReference type="EMBL" id="CATOUU010000522">
    <property type="protein sequence ID" value="CAI9932671.1"/>
    <property type="molecule type" value="Genomic_DNA"/>
</dbReference>
<keyword evidence="1" id="KW-1133">Transmembrane helix</keyword>
<evidence type="ECO:0000256" key="1">
    <source>
        <dbReference type="SAM" id="Phobius"/>
    </source>
</evidence>
<accession>A0AA86P6G0</accession>
<keyword evidence="1" id="KW-0812">Transmembrane</keyword>
<reference evidence="3 4" key="2">
    <citation type="submission" date="2024-07" db="EMBL/GenBank/DDBJ databases">
        <authorList>
            <person name="Akdeniz Z."/>
        </authorList>
    </citation>
    <scope>NUCLEOTIDE SEQUENCE [LARGE SCALE GENOMIC DNA]</scope>
</reference>
<proteinExistence type="predicted"/>
<organism evidence="2">
    <name type="scientific">Hexamita inflata</name>
    <dbReference type="NCBI Taxonomy" id="28002"/>
    <lineage>
        <taxon>Eukaryota</taxon>
        <taxon>Metamonada</taxon>
        <taxon>Diplomonadida</taxon>
        <taxon>Hexamitidae</taxon>
        <taxon>Hexamitinae</taxon>
        <taxon>Hexamita</taxon>
    </lineage>
</organism>
<evidence type="ECO:0000313" key="2">
    <source>
        <dbReference type="EMBL" id="CAI9932671.1"/>
    </source>
</evidence>
<reference evidence="2" key="1">
    <citation type="submission" date="2023-06" db="EMBL/GenBank/DDBJ databases">
        <authorList>
            <person name="Kurt Z."/>
        </authorList>
    </citation>
    <scope>NUCLEOTIDE SEQUENCE</scope>
</reference>
<gene>
    <name evidence="2" type="ORF">HINF_LOCUS20316</name>
    <name evidence="3" type="ORF">HINF_LOCUS70258</name>
</gene>
<feature type="transmembrane region" description="Helical" evidence="1">
    <location>
        <begin position="253"/>
        <end position="274"/>
    </location>
</feature>
<name>A0AA86P6G0_9EUKA</name>
<evidence type="ECO:0000313" key="4">
    <source>
        <dbReference type="Proteomes" id="UP001642409"/>
    </source>
</evidence>
<feature type="transmembrane region" description="Helical" evidence="1">
    <location>
        <begin position="226"/>
        <end position="247"/>
    </location>
</feature>
<keyword evidence="1" id="KW-0472">Membrane</keyword>